<reference evidence="1" key="1">
    <citation type="journal article" date="2022" name="Front. Genet.">
        <title>Chromosome-Scale Assembly of the Dendrobium nobile Genome Provides Insights Into the Molecular Mechanism of the Biosynthesis of the Medicinal Active Ingredient of Dendrobium.</title>
        <authorList>
            <person name="Xu Q."/>
            <person name="Niu S.-C."/>
            <person name="Li K.-L."/>
            <person name="Zheng P.-J."/>
            <person name="Zhang X.-J."/>
            <person name="Jia Y."/>
            <person name="Liu Y."/>
            <person name="Niu Y.-X."/>
            <person name="Yu L.-H."/>
            <person name="Chen D.-F."/>
            <person name="Zhang G.-Q."/>
        </authorList>
    </citation>
    <scope>NUCLEOTIDE SEQUENCE</scope>
    <source>
        <tissue evidence="1">Leaf</tissue>
    </source>
</reference>
<dbReference type="Proteomes" id="UP000829196">
    <property type="component" value="Unassembled WGS sequence"/>
</dbReference>
<evidence type="ECO:0000313" key="2">
    <source>
        <dbReference type="Proteomes" id="UP000829196"/>
    </source>
</evidence>
<keyword evidence="2" id="KW-1185">Reference proteome</keyword>
<gene>
    <name evidence="1" type="ORF">KFK09_001408</name>
</gene>
<dbReference type="EMBL" id="JAGYWB010000002">
    <property type="protein sequence ID" value="KAI0528865.1"/>
    <property type="molecule type" value="Genomic_DNA"/>
</dbReference>
<organism evidence="1 2">
    <name type="scientific">Dendrobium nobile</name>
    <name type="common">Orchid</name>
    <dbReference type="NCBI Taxonomy" id="94219"/>
    <lineage>
        <taxon>Eukaryota</taxon>
        <taxon>Viridiplantae</taxon>
        <taxon>Streptophyta</taxon>
        <taxon>Embryophyta</taxon>
        <taxon>Tracheophyta</taxon>
        <taxon>Spermatophyta</taxon>
        <taxon>Magnoliopsida</taxon>
        <taxon>Liliopsida</taxon>
        <taxon>Asparagales</taxon>
        <taxon>Orchidaceae</taxon>
        <taxon>Epidendroideae</taxon>
        <taxon>Malaxideae</taxon>
        <taxon>Dendrobiinae</taxon>
        <taxon>Dendrobium</taxon>
    </lineage>
</organism>
<sequence length="86" mass="9826">MGREKALVFHSAFGLGEIKGYHEEGKRGTRHLNVVAIVLFLFPLSLLRLHEMELRENAKTRGNERYGSLDLLVLTYMCSQANFTCK</sequence>
<name>A0A8T3CAS4_DENNO</name>
<proteinExistence type="predicted"/>
<accession>A0A8T3CAS4</accession>
<protein>
    <submittedName>
        <fullName evidence="1">Uncharacterized protein</fullName>
    </submittedName>
</protein>
<evidence type="ECO:0000313" key="1">
    <source>
        <dbReference type="EMBL" id="KAI0528865.1"/>
    </source>
</evidence>
<dbReference type="AlphaFoldDB" id="A0A8T3CAS4"/>
<comment type="caution">
    <text evidence="1">The sequence shown here is derived from an EMBL/GenBank/DDBJ whole genome shotgun (WGS) entry which is preliminary data.</text>
</comment>